<keyword evidence="3" id="KW-1185">Reference proteome</keyword>
<proteinExistence type="predicted"/>
<keyword evidence="1" id="KW-1133">Transmembrane helix</keyword>
<sequence>MKNNQGLASKEWAVNKINKIVWIGLIINALTLGILAYAMGDAFYYLWIMIVIYLIALALQLASVFILFKIPRIGFILAIATSVIMLPLSMVFFIGYLFSYENCRHGGLTLFKDDERCRSESELHFKTSTLAMRGLLFMISGLVLGSLGLFIAWLLVCAGLLTFVNSFRLKKHIMLGLVDNNLVVTPGLYAQTYLVPLSDVILIEENKNLFQLKITTANVNRICTFRKNLIKDKNHQTALEDIFSKLALQNKESMTAL</sequence>
<protein>
    <submittedName>
        <fullName evidence="2">Uncharacterized protein</fullName>
    </submittedName>
</protein>
<feature type="transmembrane region" description="Helical" evidence="1">
    <location>
        <begin position="135"/>
        <end position="164"/>
    </location>
</feature>
<name>A0ABS0DUC9_9GAMM</name>
<comment type="caution">
    <text evidence="2">The sequence shown here is derived from an EMBL/GenBank/DDBJ whole genome shotgun (WGS) entry which is preliminary data.</text>
</comment>
<dbReference type="Proteomes" id="UP000600307">
    <property type="component" value="Unassembled WGS sequence"/>
</dbReference>
<reference evidence="2 3" key="1">
    <citation type="submission" date="2020-11" db="EMBL/GenBank/DDBJ databases">
        <title>Taxonomic investigation of Rahnella spp.</title>
        <authorList>
            <person name="Lee S.D."/>
        </authorList>
    </citation>
    <scope>NUCLEOTIDE SEQUENCE [LARGE SCALE GENOMIC DNA]</scope>
    <source>
        <strain evidence="2 3">SAP-10</strain>
    </source>
</reference>
<evidence type="ECO:0000313" key="2">
    <source>
        <dbReference type="EMBL" id="MBF7957482.1"/>
    </source>
</evidence>
<dbReference type="EMBL" id="JADOBH010000004">
    <property type="protein sequence ID" value="MBF7957482.1"/>
    <property type="molecule type" value="Genomic_DNA"/>
</dbReference>
<accession>A0ABS0DUC9</accession>
<feature type="transmembrane region" description="Helical" evidence="1">
    <location>
        <begin position="44"/>
        <end position="68"/>
    </location>
</feature>
<dbReference type="RefSeq" id="WP_195817755.1">
    <property type="nucleotide sequence ID" value="NZ_JADOBH010000004.1"/>
</dbReference>
<keyword evidence="1" id="KW-0472">Membrane</keyword>
<evidence type="ECO:0000256" key="1">
    <source>
        <dbReference type="SAM" id="Phobius"/>
    </source>
</evidence>
<feature type="transmembrane region" description="Helical" evidence="1">
    <location>
        <begin position="20"/>
        <end position="38"/>
    </location>
</feature>
<organism evidence="2 3">
    <name type="scientific">Rahnella victoriana</name>
    <dbReference type="NCBI Taxonomy" id="1510570"/>
    <lineage>
        <taxon>Bacteria</taxon>
        <taxon>Pseudomonadati</taxon>
        <taxon>Pseudomonadota</taxon>
        <taxon>Gammaproteobacteria</taxon>
        <taxon>Enterobacterales</taxon>
        <taxon>Yersiniaceae</taxon>
        <taxon>Rahnella</taxon>
    </lineage>
</organism>
<feature type="transmembrane region" description="Helical" evidence="1">
    <location>
        <begin position="75"/>
        <end position="98"/>
    </location>
</feature>
<evidence type="ECO:0000313" key="3">
    <source>
        <dbReference type="Proteomes" id="UP000600307"/>
    </source>
</evidence>
<gene>
    <name evidence="2" type="ORF">IV431_18130</name>
</gene>
<keyword evidence="1" id="KW-0812">Transmembrane</keyword>